<evidence type="ECO:0000256" key="1">
    <source>
        <dbReference type="SAM" id="Phobius"/>
    </source>
</evidence>
<protein>
    <submittedName>
        <fullName evidence="2">Uncharacterized protein</fullName>
    </submittedName>
</protein>
<evidence type="ECO:0000313" key="3">
    <source>
        <dbReference type="Proteomes" id="UP000192360"/>
    </source>
</evidence>
<dbReference type="AlphaFoldDB" id="A0A1W2A901"/>
<reference evidence="2 3" key="1">
    <citation type="submission" date="2017-04" db="EMBL/GenBank/DDBJ databases">
        <authorList>
            <person name="Afonso C.L."/>
            <person name="Miller P.J."/>
            <person name="Scott M.A."/>
            <person name="Spackman E."/>
            <person name="Goraichik I."/>
            <person name="Dimitrov K.M."/>
            <person name="Suarez D.L."/>
            <person name="Swayne D.E."/>
        </authorList>
    </citation>
    <scope>NUCLEOTIDE SEQUENCE [LARGE SCALE GENOMIC DNA]</scope>
    <source>
        <strain evidence="2 3">DSM 21164</strain>
    </source>
</reference>
<organism evidence="2 3">
    <name type="scientific">Cellulophaga tyrosinoxydans</name>
    <dbReference type="NCBI Taxonomy" id="504486"/>
    <lineage>
        <taxon>Bacteria</taxon>
        <taxon>Pseudomonadati</taxon>
        <taxon>Bacteroidota</taxon>
        <taxon>Flavobacteriia</taxon>
        <taxon>Flavobacteriales</taxon>
        <taxon>Flavobacteriaceae</taxon>
        <taxon>Cellulophaga</taxon>
    </lineage>
</organism>
<evidence type="ECO:0000313" key="2">
    <source>
        <dbReference type="EMBL" id="SMC56748.1"/>
    </source>
</evidence>
<keyword evidence="3" id="KW-1185">Reference proteome</keyword>
<dbReference type="Proteomes" id="UP000192360">
    <property type="component" value="Unassembled WGS sequence"/>
</dbReference>
<keyword evidence="1" id="KW-0472">Membrane</keyword>
<gene>
    <name evidence="2" type="ORF">SAMN05660703_1874</name>
</gene>
<proteinExistence type="predicted"/>
<keyword evidence="1" id="KW-1133">Transmembrane helix</keyword>
<dbReference type="EMBL" id="FWXO01000002">
    <property type="protein sequence ID" value="SMC56748.1"/>
    <property type="molecule type" value="Genomic_DNA"/>
</dbReference>
<keyword evidence="1" id="KW-0812">Transmembrane</keyword>
<feature type="transmembrane region" description="Helical" evidence="1">
    <location>
        <begin position="53"/>
        <end position="76"/>
    </location>
</feature>
<feature type="transmembrane region" description="Helical" evidence="1">
    <location>
        <begin position="12"/>
        <end position="33"/>
    </location>
</feature>
<sequence length="100" mass="11029">MYTGKGSRNPNTHLISGLLIGLALIAFGIYMYFDLAAWENSTEQKSLNSLLWFIYDMTGKIGVAGFFSSIGALLIVNGYLKTKSEKTIIAEQKNSSENKL</sequence>
<dbReference type="STRING" id="504486.SAMN05660703_1874"/>
<name>A0A1W2A901_9FLAO</name>
<accession>A0A1W2A901</accession>